<proteinExistence type="inferred from homology"/>
<dbReference type="STRING" id="158607.A0A2P5I906"/>
<evidence type="ECO:0000256" key="3">
    <source>
        <dbReference type="SAM" id="Phobius"/>
    </source>
</evidence>
<evidence type="ECO:0000256" key="2">
    <source>
        <dbReference type="SAM" id="MobiDB-lite"/>
    </source>
</evidence>
<dbReference type="AlphaFoldDB" id="A0A2P5I906"/>
<keyword evidence="6" id="KW-1185">Reference proteome</keyword>
<dbReference type="Gene3D" id="1.10.238.10">
    <property type="entry name" value="EF-hand"/>
    <property type="match status" value="1"/>
</dbReference>
<dbReference type="InterPro" id="IPR002048">
    <property type="entry name" value="EF_hand_dom"/>
</dbReference>
<protein>
    <recommendedName>
        <fullName evidence="4">EF-hand domain-containing protein</fullName>
    </recommendedName>
</protein>
<dbReference type="Pfam" id="PF05042">
    <property type="entry name" value="Caleosin"/>
    <property type="match status" value="1"/>
</dbReference>
<dbReference type="OrthoDB" id="640742at2759"/>
<dbReference type="GO" id="GO:0004497">
    <property type="term" value="F:monooxygenase activity"/>
    <property type="evidence" value="ECO:0007669"/>
    <property type="project" value="TreeGrafter"/>
</dbReference>
<accession>A0A2P5I906</accession>
<comment type="similarity">
    <text evidence="1">Belongs to the caleosin family.</text>
</comment>
<evidence type="ECO:0000259" key="4">
    <source>
        <dbReference type="PROSITE" id="PS50222"/>
    </source>
</evidence>
<sequence length="265" mass="30393">MSEKSPSHQVNGDLSPPFDISVPKSTPTQTRIPAIRAHDLIRRIGTPRANTTVSTESTEGDKEYPRRFKDYTVLQQHVLFWDRDEDGQIYPWDTYKGFRELGFNVLFSLLALFIIHLGFSYPTRLGYSWLPDPLFRVYVGSIHKAKHGSDSETYDSEGRFRPQQFEDMFAKYDSKGDGTLTLSELFQLMHGNRNALDPFGWGAAVFEFGTTWLLIQKDGKCYKEDVRGVYDGSIFWRIREERAKGKGWNQGWGIGGDRFVGSVKI</sequence>
<dbReference type="InParanoid" id="A0A2P5I906"/>
<dbReference type="InterPro" id="IPR007736">
    <property type="entry name" value="Caleosin-related"/>
</dbReference>
<feature type="domain" description="EF-hand" evidence="4">
    <location>
        <begin position="160"/>
        <end position="195"/>
    </location>
</feature>
<feature type="region of interest" description="Disordered" evidence="2">
    <location>
        <begin position="1"/>
        <end position="28"/>
    </location>
</feature>
<comment type="caution">
    <text evidence="5">The sequence shown here is derived from an EMBL/GenBank/DDBJ whole genome shotgun (WGS) entry which is preliminary data.</text>
</comment>
<keyword evidence="3" id="KW-0472">Membrane</keyword>
<dbReference type="EMBL" id="MAVT02000145">
    <property type="protein sequence ID" value="POS78987.1"/>
    <property type="molecule type" value="Genomic_DNA"/>
</dbReference>
<dbReference type="GO" id="GO:0005509">
    <property type="term" value="F:calcium ion binding"/>
    <property type="evidence" value="ECO:0007669"/>
    <property type="project" value="InterPro"/>
</dbReference>
<organism evidence="5 6">
    <name type="scientific">Diaporthe helianthi</name>
    <dbReference type="NCBI Taxonomy" id="158607"/>
    <lineage>
        <taxon>Eukaryota</taxon>
        <taxon>Fungi</taxon>
        <taxon>Dikarya</taxon>
        <taxon>Ascomycota</taxon>
        <taxon>Pezizomycotina</taxon>
        <taxon>Sordariomycetes</taxon>
        <taxon>Sordariomycetidae</taxon>
        <taxon>Diaporthales</taxon>
        <taxon>Diaporthaceae</taxon>
        <taxon>Diaporthe</taxon>
    </lineage>
</organism>
<dbReference type="PROSITE" id="PS50222">
    <property type="entry name" value="EF_HAND_2"/>
    <property type="match status" value="1"/>
</dbReference>
<gene>
    <name evidence="5" type="ORF">DHEL01_v202617</name>
</gene>
<evidence type="ECO:0000256" key="1">
    <source>
        <dbReference type="ARBA" id="ARBA00006765"/>
    </source>
</evidence>
<dbReference type="InterPro" id="IPR011992">
    <property type="entry name" value="EF-hand-dom_pair"/>
</dbReference>
<name>A0A2P5I906_DIAHE</name>
<reference evidence="5" key="1">
    <citation type="submission" date="2017-09" db="EMBL/GenBank/DDBJ databases">
        <title>Polyketide synthases of a Diaporthe helianthi virulent isolate.</title>
        <authorList>
            <person name="Baroncelli R."/>
        </authorList>
    </citation>
    <scope>NUCLEOTIDE SEQUENCE [LARGE SCALE GENOMIC DNA]</scope>
    <source>
        <strain evidence="5">7/96</strain>
    </source>
</reference>
<dbReference type="PANTHER" id="PTHR31495:SF0">
    <property type="entry name" value="BINDING PROTEIN CALEOSIN, PUTATIVE (AFU_ORTHOLOGUE AFUA_5G13750)-RELATED"/>
    <property type="match status" value="1"/>
</dbReference>
<dbReference type="PANTHER" id="PTHR31495">
    <property type="entry name" value="PEROXYGENASE 3-RELATED"/>
    <property type="match status" value="1"/>
</dbReference>
<keyword evidence="3" id="KW-1133">Transmembrane helix</keyword>
<feature type="transmembrane region" description="Helical" evidence="3">
    <location>
        <begin position="101"/>
        <end position="121"/>
    </location>
</feature>
<dbReference type="Proteomes" id="UP000094444">
    <property type="component" value="Unassembled WGS sequence"/>
</dbReference>
<evidence type="ECO:0000313" key="5">
    <source>
        <dbReference type="EMBL" id="POS78987.1"/>
    </source>
</evidence>
<evidence type="ECO:0000313" key="6">
    <source>
        <dbReference type="Proteomes" id="UP000094444"/>
    </source>
</evidence>
<dbReference type="SUPFAM" id="SSF47473">
    <property type="entry name" value="EF-hand"/>
    <property type="match status" value="1"/>
</dbReference>
<keyword evidence="3" id="KW-0812">Transmembrane</keyword>